<organism evidence="7 8">
    <name type="scientific">Shewanella gaetbuli</name>
    <dbReference type="NCBI Taxonomy" id="220752"/>
    <lineage>
        <taxon>Bacteria</taxon>
        <taxon>Pseudomonadati</taxon>
        <taxon>Pseudomonadota</taxon>
        <taxon>Gammaproteobacteria</taxon>
        <taxon>Alteromonadales</taxon>
        <taxon>Shewanellaceae</taxon>
        <taxon>Shewanella</taxon>
    </lineage>
</organism>
<dbReference type="RefSeq" id="WP_248994571.1">
    <property type="nucleotide sequence ID" value="NZ_JAKIKP010000002.1"/>
</dbReference>
<evidence type="ECO:0000313" key="7">
    <source>
        <dbReference type="EMBL" id="MCL1141893.1"/>
    </source>
</evidence>
<evidence type="ECO:0000313" key="8">
    <source>
        <dbReference type="Proteomes" id="UP001139333"/>
    </source>
</evidence>
<dbReference type="Proteomes" id="UP001139333">
    <property type="component" value="Unassembled WGS sequence"/>
</dbReference>
<comment type="subcellular location">
    <subcellularLocation>
        <location evidence="1">Cell outer membrane</location>
    </subcellularLocation>
</comment>
<protein>
    <submittedName>
        <fullName evidence="7">MipA/OmpV family protein</fullName>
    </submittedName>
</protein>
<dbReference type="InterPro" id="IPR010583">
    <property type="entry name" value="MipA"/>
</dbReference>
<name>A0A9X1ZHM1_9GAMM</name>
<keyword evidence="4" id="KW-0472">Membrane</keyword>
<evidence type="ECO:0000256" key="1">
    <source>
        <dbReference type="ARBA" id="ARBA00004442"/>
    </source>
</evidence>
<evidence type="ECO:0000256" key="3">
    <source>
        <dbReference type="ARBA" id="ARBA00022729"/>
    </source>
</evidence>
<keyword evidence="3 6" id="KW-0732">Signal</keyword>
<gene>
    <name evidence="7" type="ORF">L2672_04165</name>
</gene>
<keyword evidence="8" id="KW-1185">Reference proteome</keyword>
<evidence type="ECO:0000256" key="2">
    <source>
        <dbReference type="ARBA" id="ARBA00005722"/>
    </source>
</evidence>
<comment type="caution">
    <text evidence="7">The sequence shown here is derived from an EMBL/GenBank/DDBJ whole genome shotgun (WGS) entry which is preliminary data.</text>
</comment>
<evidence type="ECO:0000256" key="5">
    <source>
        <dbReference type="ARBA" id="ARBA00023237"/>
    </source>
</evidence>
<evidence type="ECO:0000256" key="6">
    <source>
        <dbReference type="SAM" id="SignalP"/>
    </source>
</evidence>
<proteinExistence type="inferred from homology"/>
<accession>A0A9X1ZHM1</accession>
<reference evidence="7" key="1">
    <citation type="submission" date="2022-01" db="EMBL/GenBank/DDBJ databases">
        <title>Whole genome-based taxonomy of the Shewanellaceae.</title>
        <authorList>
            <person name="Martin-Rodriguez A.J."/>
        </authorList>
    </citation>
    <scope>NUCLEOTIDE SEQUENCE</scope>
    <source>
        <strain evidence="7">DSM 16422</strain>
    </source>
</reference>
<evidence type="ECO:0000256" key="4">
    <source>
        <dbReference type="ARBA" id="ARBA00023136"/>
    </source>
</evidence>
<sequence length="292" mass="33847">MLKSILIALLLMFAMQHNEVIADNKSCESSSECAYVEQWDISVALGYGQKSNPLQDYDDIPLYILPSIAYYGEKWFFDNGNIGYSLKEAETFSINISTSYSEDRAYFYDWDPSNLFLGNTSANNDSILQMPMKSKGVIDQPKVFNELESRRFTLFGGVEGFYYLPWGFLKAAYGHDMFNVHNGDIAHFSWNYGYAINQWVFDFTLKTDWKSAKVIQYYYGVRQSENEYWSQQYKASSGWDSGVELTTRYIINQHWDALLALRYTMFSDAIKNSPLVNENNSKGYFIGMAYRF</sequence>
<dbReference type="GO" id="GO:0009252">
    <property type="term" value="P:peptidoglycan biosynthetic process"/>
    <property type="evidence" value="ECO:0007669"/>
    <property type="project" value="TreeGrafter"/>
</dbReference>
<dbReference type="AlphaFoldDB" id="A0A9X1ZHM1"/>
<dbReference type="Pfam" id="PF06629">
    <property type="entry name" value="MipA"/>
    <property type="match status" value="1"/>
</dbReference>
<feature type="signal peptide" evidence="6">
    <location>
        <begin position="1"/>
        <end position="22"/>
    </location>
</feature>
<keyword evidence="5" id="KW-0998">Cell outer membrane</keyword>
<feature type="chain" id="PRO_5040872729" evidence="6">
    <location>
        <begin position="23"/>
        <end position="292"/>
    </location>
</feature>
<comment type="similarity">
    <text evidence="2">Belongs to the MipA/OmpV family.</text>
</comment>
<dbReference type="PANTHER" id="PTHR38776">
    <property type="entry name" value="MLTA-INTERACTING PROTEIN-RELATED"/>
    <property type="match status" value="1"/>
</dbReference>
<dbReference type="GO" id="GO:0009279">
    <property type="term" value="C:cell outer membrane"/>
    <property type="evidence" value="ECO:0007669"/>
    <property type="project" value="UniProtKB-SubCell"/>
</dbReference>
<dbReference type="PANTHER" id="PTHR38776:SF1">
    <property type="entry name" value="MLTA-INTERACTING PROTEIN-RELATED"/>
    <property type="match status" value="1"/>
</dbReference>
<dbReference type="EMBL" id="JAKIKP010000002">
    <property type="protein sequence ID" value="MCL1141893.1"/>
    <property type="molecule type" value="Genomic_DNA"/>
</dbReference>